<keyword evidence="11 15" id="KW-0067">ATP-binding</keyword>
<evidence type="ECO:0000313" key="17">
    <source>
        <dbReference type="EMBL" id="KKB56057.1"/>
    </source>
</evidence>
<keyword evidence="10 15" id="KW-0274">FAD</keyword>
<dbReference type="PANTHER" id="PTHR22749">
    <property type="entry name" value="RIBOFLAVIN KINASE/FMN ADENYLYLTRANSFERASE"/>
    <property type="match status" value="1"/>
</dbReference>
<dbReference type="UniPathway" id="UPA00276">
    <property type="reaction ID" value="UER00406"/>
</dbReference>
<dbReference type="EMBL" id="AQHV01000011">
    <property type="protein sequence ID" value="KKB56057.1"/>
    <property type="molecule type" value="Genomic_DNA"/>
</dbReference>
<dbReference type="InterPro" id="IPR023465">
    <property type="entry name" value="Riboflavin_kinase_dom_sf"/>
</dbReference>
<dbReference type="EC" id="2.7.7.2" evidence="15"/>
<dbReference type="SUPFAM" id="SSF52374">
    <property type="entry name" value="Nucleotidylyl transferase"/>
    <property type="match status" value="1"/>
</dbReference>
<dbReference type="GO" id="GO:0009398">
    <property type="term" value="P:FMN biosynthetic process"/>
    <property type="evidence" value="ECO:0007669"/>
    <property type="project" value="UniProtKB-UniRule"/>
</dbReference>
<dbReference type="Proteomes" id="UP000033047">
    <property type="component" value="Unassembled WGS sequence"/>
</dbReference>
<dbReference type="GO" id="GO:0009231">
    <property type="term" value="P:riboflavin biosynthetic process"/>
    <property type="evidence" value="ECO:0007669"/>
    <property type="project" value="InterPro"/>
</dbReference>
<evidence type="ECO:0000256" key="9">
    <source>
        <dbReference type="ARBA" id="ARBA00022777"/>
    </source>
</evidence>
<evidence type="ECO:0000256" key="4">
    <source>
        <dbReference type="ARBA" id="ARBA00022630"/>
    </source>
</evidence>
<keyword evidence="7 15" id="KW-0548">Nucleotidyltransferase</keyword>
<evidence type="ECO:0000256" key="14">
    <source>
        <dbReference type="ARBA" id="ARBA00049494"/>
    </source>
</evidence>
<sequence length="320" mass="35866">MIVIRDTDLLKGKRLVATIGFFDGVHLGHRFLINELKEVAKTKGLPSAVITFPEHPRAVLHSDYQPKLLNSFEEKLEQLATTGIDYCIVLDFTVELSRLTAQEFISSILAEKLHVAALLIGYDHRFGHDRKDGFEQYVVYGAACGMEVIKASPYDEGRTAVSSSEIRKLLTDGDVEDAARLLTYPYQLRGTIVNGYKVGRKLGFPTANIQVNEPFKIVPGIGVYAVWVYLKGEKYKGMLYIGDRPTLQNGDNITLEVNILDFSGDIYNNEITVAFIYYVRGDVKFNSLEELIEQLGHDRETVDRLLTECNTPPAPSQEGN</sequence>
<protein>
    <recommendedName>
        <fullName evidence="15">Riboflavin biosynthesis protein</fullName>
    </recommendedName>
    <domain>
        <recommendedName>
            <fullName evidence="15">Riboflavin kinase</fullName>
            <ecNumber evidence="15">2.7.1.26</ecNumber>
        </recommendedName>
        <alternativeName>
            <fullName evidence="15">Flavokinase</fullName>
        </alternativeName>
    </domain>
    <domain>
        <recommendedName>
            <fullName evidence="15">FMN adenylyltransferase</fullName>
            <ecNumber evidence="15">2.7.7.2</ecNumber>
        </recommendedName>
        <alternativeName>
            <fullName evidence="15">FAD pyrophosphorylase</fullName>
        </alternativeName>
        <alternativeName>
            <fullName evidence="15">FAD synthase</fullName>
        </alternativeName>
    </domain>
</protein>
<evidence type="ECO:0000259" key="16">
    <source>
        <dbReference type="SMART" id="SM00904"/>
    </source>
</evidence>
<dbReference type="GO" id="GO:0006747">
    <property type="term" value="P:FAD biosynthetic process"/>
    <property type="evidence" value="ECO:0007669"/>
    <property type="project" value="UniProtKB-UniRule"/>
</dbReference>
<dbReference type="PIRSF" id="PIRSF004491">
    <property type="entry name" value="FAD_Synth"/>
    <property type="match status" value="1"/>
</dbReference>
<dbReference type="GO" id="GO:0008531">
    <property type="term" value="F:riboflavin kinase activity"/>
    <property type="evidence" value="ECO:0007669"/>
    <property type="project" value="UniProtKB-UniRule"/>
</dbReference>
<comment type="pathway">
    <text evidence="2 15">Cofactor biosynthesis; FAD biosynthesis; FAD from FMN: step 1/1.</text>
</comment>
<evidence type="ECO:0000256" key="15">
    <source>
        <dbReference type="PIRNR" id="PIRNR004491"/>
    </source>
</evidence>
<dbReference type="AlphaFoldDB" id="A0A0F5JF33"/>
<comment type="similarity">
    <text evidence="15">Belongs to the ribF family.</text>
</comment>
<dbReference type="NCBIfam" id="NF004162">
    <property type="entry name" value="PRK05627.1-5"/>
    <property type="match status" value="1"/>
</dbReference>
<evidence type="ECO:0000256" key="10">
    <source>
        <dbReference type="ARBA" id="ARBA00022827"/>
    </source>
</evidence>
<evidence type="ECO:0000313" key="18">
    <source>
        <dbReference type="Proteomes" id="UP000033047"/>
    </source>
</evidence>
<dbReference type="InterPro" id="IPR015864">
    <property type="entry name" value="FAD_synthase"/>
</dbReference>
<evidence type="ECO:0000256" key="13">
    <source>
        <dbReference type="ARBA" id="ARBA00047880"/>
    </source>
</evidence>
<evidence type="ECO:0000256" key="8">
    <source>
        <dbReference type="ARBA" id="ARBA00022741"/>
    </source>
</evidence>
<keyword evidence="5 15" id="KW-0288">FMN</keyword>
<dbReference type="Gene3D" id="2.40.30.30">
    <property type="entry name" value="Riboflavin kinase-like"/>
    <property type="match status" value="1"/>
</dbReference>
<dbReference type="PANTHER" id="PTHR22749:SF6">
    <property type="entry name" value="RIBOFLAVIN KINASE"/>
    <property type="match status" value="1"/>
</dbReference>
<dbReference type="Pfam" id="PF01687">
    <property type="entry name" value="Flavokinase"/>
    <property type="match status" value="1"/>
</dbReference>
<keyword evidence="9 15" id="KW-0418">Kinase</keyword>
<evidence type="ECO:0000256" key="6">
    <source>
        <dbReference type="ARBA" id="ARBA00022679"/>
    </source>
</evidence>
<dbReference type="InterPro" id="IPR014729">
    <property type="entry name" value="Rossmann-like_a/b/a_fold"/>
</dbReference>
<dbReference type="RefSeq" id="WP_046146008.1">
    <property type="nucleotide sequence ID" value="NZ_KQ033912.1"/>
</dbReference>
<dbReference type="FunFam" id="3.40.50.620:FF:000021">
    <property type="entry name" value="Riboflavin biosynthesis protein"/>
    <property type="match status" value="1"/>
</dbReference>
<keyword evidence="6 15" id="KW-0808">Transferase</keyword>
<dbReference type="STRING" id="927665.HMPREF1535_02030"/>
<dbReference type="SUPFAM" id="SSF82114">
    <property type="entry name" value="Riboflavin kinase-like"/>
    <property type="match status" value="1"/>
</dbReference>
<evidence type="ECO:0000256" key="11">
    <source>
        <dbReference type="ARBA" id="ARBA00022840"/>
    </source>
</evidence>
<dbReference type="Gene3D" id="3.40.50.620">
    <property type="entry name" value="HUPs"/>
    <property type="match status" value="1"/>
</dbReference>
<dbReference type="NCBIfam" id="TIGR00083">
    <property type="entry name" value="ribF"/>
    <property type="match status" value="1"/>
</dbReference>
<dbReference type="PATRIC" id="fig|927665.4.peg.2082"/>
<dbReference type="CDD" id="cd02064">
    <property type="entry name" value="FAD_synthetase_N"/>
    <property type="match status" value="1"/>
</dbReference>
<comment type="catalytic activity">
    <reaction evidence="13 15">
        <text>riboflavin + ATP = FMN + ADP + H(+)</text>
        <dbReference type="Rhea" id="RHEA:14357"/>
        <dbReference type="ChEBI" id="CHEBI:15378"/>
        <dbReference type="ChEBI" id="CHEBI:30616"/>
        <dbReference type="ChEBI" id="CHEBI:57986"/>
        <dbReference type="ChEBI" id="CHEBI:58210"/>
        <dbReference type="ChEBI" id="CHEBI:456216"/>
        <dbReference type="EC" id="2.7.1.26"/>
    </reaction>
</comment>
<dbReference type="Pfam" id="PF06574">
    <property type="entry name" value="FAD_syn"/>
    <property type="match status" value="1"/>
</dbReference>
<evidence type="ECO:0000256" key="1">
    <source>
        <dbReference type="ARBA" id="ARBA00002121"/>
    </source>
</evidence>
<evidence type="ECO:0000256" key="7">
    <source>
        <dbReference type="ARBA" id="ARBA00022695"/>
    </source>
</evidence>
<evidence type="ECO:0000256" key="2">
    <source>
        <dbReference type="ARBA" id="ARBA00004726"/>
    </source>
</evidence>
<dbReference type="InterPro" id="IPR015865">
    <property type="entry name" value="Riboflavin_kinase_bac/euk"/>
</dbReference>
<evidence type="ECO:0000256" key="3">
    <source>
        <dbReference type="ARBA" id="ARBA00005201"/>
    </source>
</evidence>
<dbReference type="InterPro" id="IPR023468">
    <property type="entry name" value="Riboflavin_kinase"/>
</dbReference>
<dbReference type="InterPro" id="IPR002606">
    <property type="entry name" value="Riboflavin_kinase_bac"/>
</dbReference>
<comment type="function">
    <text evidence="1">Catalyzes the phosphorylation of riboflavin to FMN followed by the adenylation of FMN to FAD.</text>
</comment>
<comment type="catalytic activity">
    <reaction evidence="14 15">
        <text>FMN + ATP + H(+) = FAD + diphosphate</text>
        <dbReference type="Rhea" id="RHEA:17237"/>
        <dbReference type="ChEBI" id="CHEBI:15378"/>
        <dbReference type="ChEBI" id="CHEBI:30616"/>
        <dbReference type="ChEBI" id="CHEBI:33019"/>
        <dbReference type="ChEBI" id="CHEBI:57692"/>
        <dbReference type="ChEBI" id="CHEBI:58210"/>
        <dbReference type="EC" id="2.7.7.2"/>
    </reaction>
</comment>
<dbReference type="GO" id="GO:0003919">
    <property type="term" value="F:FMN adenylyltransferase activity"/>
    <property type="evidence" value="ECO:0007669"/>
    <property type="project" value="UniProtKB-UniRule"/>
</dbReference>
<proteinExistence type="inferred from homology"/>
<dbReference type="GO" id="GO:0005524">
    <property type="term" value="F:ATP binding"/>
    <property type="evidence" value="ECO:0007669"/>
    <property type="project" value="UniProtKB-UniRule"/>
</dbReference>
<accession>A0A0F5JF33</accession>
<dbReference type="UniPathway" id="UPA00277">
    <property type="reaction ID" value="UER00407"/>
</dbReference>
<keyword evidence="8 15" id="KW-0547">Nucleotide-binding</keyword>
<feature type="domain" description="Riboflavin kinase" evidence="16">
    <location>
        <begin position="181"/>
        <end position="307"/>
    </location>
</feature>
<evidence type="ECO:0000256" key="12">
    <source>
        <dbReference type="ARBA" id="ARBA00023268"/>
    </source>
</evidence>
<dbReference type="HOGENOM" id="CLU_048437_0_2_10"/>
<comment type="caution">
    <text evidence="17">The sequence shown here is derived from an EMBL/GenBank/DDBJ whole genome shotgun (WGS) entry which is preliminary data.</text>
</comment>
<keyword evidence="12" id="KW-0511">Multifunctional enzyme</keyword>
<comment type="pathway">
    <text evidence="3 15">Cofactor biosynthesis; FMN biosynthesis; FMN from riboflavin (ATP route): step 1/1.</text>
</comment>
<gene>
    <name evidence="17" type="ORF">HMPREF1535_02030</name>
</gene>
<organism evidence="17 18">
    <name type="scientific">Parabacteroides goldsteinii DSM 19448 = WAL 12034</name>
    <dbReference type="NCBI Taxonomy" id="927665"/>
    <lineage>
        <taxon>Bacteria</taxon>
        <taxon>Pseudomonadati</taxon>
        <taxon>Bacteroidota</taxon>
        <taxon>Bacteroidia</taxon>
        <taxon>Bacteroidales</taxon>
        <taxon>Tannerellaceae</taxon>
        <taxon>Parabacteroides</taxon>
    </lineage>
</organism>
<name>A0A0F5JF33_9BACT</name>
<dbReference type="EC" id="2.7.1.26" evidence="15"/>
<evidence type="ECO:0000256" key="5">
    <source>
        <dbReference type="ARBA" id="ARBA00022643"/>
    </source>
</evidence>
<reference evidence="17 18" key="1">
    <citation type="submission" date="2013-04" db="EMBL/GenBank/DDBJ databases">
        <title>The Genome Sequence of Parabacteroides goldsteinii DSM 19448.</title>
        <authorList>
            <consortium name="The Broad Institute Genomics Platform"/>
            <person name="Earl A."/>
            <person name="Ward D."/>
            <person name="Feldgarden M."/>
            <person name="Gevers D."/>
            <person name="Martens E."/>
            <person name="Sakamoto M."/>
            <person name="Benno Y."/>
            <person name="Song Y."/>
            <person name="Liu C."/>
            <person name="Lee J."/>
            <person name="Bolanos M."/>
            <person name="Vaisanen M.L."/>
            <person name="Finegold S.M."/>
            <person name="Walker B."/>
            <person name="Young S."/>
            <person name="Zeng Q."/>
            <person name="Gargeya S."/>
            <person name="Fitzgerald M."/>
            <person name="Haas B."/>
            <person name="Abouelleil A."/>
            <person name="Allen A.W."/>
            <person name="Alvarado L."/>
            <person name="Arachchi H.M."/>
            <person name="Berlin A.M."/>
            <person name="Chapman S.B."/>
            <person name="Gainer-Dewar J."/>
            <person name="Goldberg J."/>
            <person name="Griggs A."/>
            <person name="Gujja S."/>
            <person name="Hansen M."/>
            <person name="Howarth C."/>
            <person name="Imamovic A."/>
            <person name="Ireland A."/>
            <person name="Larimer J."/>
            <person name="McCowan C."/>
            <person name="Murphy C."/>
            <person name="Pearson M."/>
            <person name="Poon T.W."/>
            <person name="Priest M."/>
            <person name="Roberts A."/>
            <person name="Saif S."/>
            <person name="Shea T."/>
            <person name="Sisk P."/>
            <person name="Sykes S."/>
            <person name="Wortman J."/>
            <person name="Nusbaum C."/>
            <person name="Birren B."/>
        </authorList>
    </citation>
    <scope>NUCLEOTIDE SEQUENCE [LARGE SCALE GENOMIC DNA]</scope>
    <source>
        <strain evidence="17 18">DSM 19448</strain>
    </source>
</reference>
<dbReference type="SMART" id="SM00904">
    <property type="entry name" value="Flavokinase"/>
    <property type="match status" value="1"/>
</dbReference>
<keyword evidence="4 15" id="KW-0285">Flavoprotein</keyword>